<dbReference type="SUPFAM" id="SSF53098">
    <property type="entry name" value="Ribonuclease H-like"/>
    <property type="match status" value="1"/>
</dbReference>
<sequence>MSHAVVKATEQQMRTIKARYSRSLIEPPPQGALFQAKVDQCTITGYKSGKVLFQGKNAEEEAAKAKGPRQTEKKTKPADVGKHSYAPPKTIAEMNVIGSDETGTGDYFGPITVAACYIETDEIKNIEALGVRDSKTLTDTRIKTIAPDIVNRCTYSLMTLHNTKYNQLQESGMNQGQMKAMLHQQAINNVHAKLQSEQTEAEAVLIDQFVKPETYFTYLRKSGGLQIPDIPLYFATKAEAMHPAVACASIIARYAFIQEIDQLSVHYGITLPKGAGPPVDKAANEFIRLYGTDTLKSVTKWHFNNTNKALN</sequence>
<dbReference type="CDD" id="cd06590">
    <property type="entry name" value="RNase_HII_bacteria_HIII_like"/>
    <property type="match status" value="1"/>
</dbReference>
<evidence type="ECO:0000256" key="4">
    <source>
        <dbReference type="ARBA" id="ARBA00004496"/>
    </source>
</evidence>
<comment type="catalytic activity">
    <reaction evidence="1 14 15">
        <text>Endonucleolytic cleavage to 5'-phosphomonoester.</text>
        <dbReference type="EC" id="3.1.26.4"/>
    </reaction>
</comment>
<organism evidence="18 19">
    <name type="scientific">Salisediminibacterium halotolerans</name>
    <dbReference type="NCBI Taxonomy" id="517425"/>
    <lineage>
        <taxon>Bacteria</taxon>
        <taxon>Bacillati</taxon>
        <taxon>Bacillota</taxon>
        <taxon>Bacilli</taxon>
        <taxon>Bacillales</taxon>
        <taxon>Bacillaceae</taxon>
        <taxon>Salisediminibacterium</taxon>
    </lineage>
</organism>
<evidence type="ECO:0000256" key="16">
    <source>
        <dbReference type="SAM" id="MobiDB-lite"/>
    </source>
</evidence>
<dbReference type="GO" id="GO:0005737">
    <property type="term" value="C:cytoplasm"/>
    <property type="evidence" value="ECO:0007669"/>
    <property type="project" value="UniProtKB-SubCell"/>
</dbReference>
<keyword evidence="12 14" id="KW-0378">Hydrolase</keyword>
<keyword evidence="10 14" id="KW-0479">Metal-binding</keyword>
<dbReference type="Pfam" id="PF11858">
    <property type="entry name" value="DUF3378"/>
    <property type="match status" value="1"/>
</dbReference>
<feature type="binding site" evidence="14 15">
    <location>
        <position position="101"/>
    </location>
    <ligand>
        <name>a divalent metal cation</name>
        <dbReference type="ChEBI" id="CHEBI:60240"/>
    </ligand>
</feature>
<dbReference type="Pfam" id="PF01351">
    <property type="entry name" value="RNase_HII"/>
    <property type="match status" value="1"/>
</dbReference>
<evidence type="ECO:0000256" key="9">
    <source>
        <dbReference type="ARBA" id="ARBA00022722"/>
    </source>
</evidence>
<dbReference type="PROSITE" id="PS51975">
    <property type="entry name" value="RNASE_H_2"/>
    <property type="match status" value="1"/>
</dbReference>
<comment type="similarity">
    <text evidence="5 14">Belongs to the RNase HII family. RnhC subfamily.</text>
</comment>
<keyword evidence="8 14" id="KW-0963">Cytoplasm</keyword>
<dbReference type="GO" id="GO:0000287">
    <property type="term" value="F:magnesium ion binding"/>
    <property type="evidence" value="ECO:0007669"/>
    <property type="project" value="UniProtKB-UniRule"/>
</dbReference>
<dbReference type="Proteomes" id="UP000199318">
    <property type="component" value="Unassembled WGS sequence"/>
</dbReference>
<evidence type="ECO:0000256" key="8">
    <source>
        <dbReference type="ARBA" id="ARBA00022490"/>
    </source>
</evidence>
<dbReference type="InterPro" id="IPR012295">
    <property type="entry name" value="TBP_dom_sf"/>
</dbReference>
<accession>A0A1H9U194</accession>
<dbReference type="PANTHER" id="PTHR10954:SF23">
    <property type="entry name" value="RIBONUCLEASE"/>
    <property type="match status" value="1"/>
</dbReference>
<feature type="compositionally biased region" description="Basic and acidic residues" evidence="16">
    <location>
        <begin position="60"/>
        <end position="82"/>
    </location>
</feature>
<dbReference type="GO" id="GO:0003723">
    <property type="term" value="F:RNA binding"/>
    <property type="evidence" value="ECO:0007669"/>
    <property type="project" value="UniProtKB-UniRule"/>
</dbReference>
<dbReference type="OrthoDB" id="9777935at2"/>
<evidence type="ECO:0000256" key="15">
    <source>
        <dbReference type="PROSITE-ProRule" id="PRU01319"/>
    </source>
</evidence>
<dbReference type="NCBIfam" id="TIGR00716">
    <property type="entry name" value="rnhC"/>
    <property type="match status" value="1"/>
</dbReference>
<dbReference type="GO" id="GO:0004523">
    <property type="term" value="F:RNA-DNA hybrid ribonuclease activity"/>
    <property type="evidence" value="ECO:0007669"/>
    <property type="project" value="UniProtKB-UniRule"/>
</dbReference>
<gene>
    <name evidence="14" type="primary">rnhC</name>
    <name evidence="18" type="ORF">SAMN05444126_11227</name>
</gene>
<dbReference type="EMBL" id="FOGV01000012">
    <property type="protein sequence ID" value="SES03139.1"/>
    <property type="molecule type" value="Genomic_DNA"/>
</dbReference>
<evidence type="ECO:0000256" key="6">
    <source>
        <dbReference type="ARBA" id="ARBA00012180"/>
    </source>
</evidence>
<dbReference type="FunFam" id="3.30.420.10:FF:000047">
    <property type="entry name" value="Ribonuclease HIII"/>
    <property type="match status" value="1"/>
</dbReference>
<dbReference type="GO" id="GO:0043137">
    <property type="term" value="P:DNA replication, removal of RNA primer"/>
    <property type="evidence" value="ECO:0007669"/>
    <property type="project" value="TreeGrafter"/>
</dbReference>
<evidence type="ECO:0000256" key="3">
    <source>
        <dbReference type="ARBA" id="ARBA00004065"/>
    </source>
</evidence>
<keyword evidence="19" id="KW-1185">Reference proteome</keyword>
<keyword evidence="11 14" id="KW-0255">Endonuclease</keyword>
<reference evidence="19" key="1">
    <citation type="submission" date="2016-10" db="EMBL/GenBank/DDBJ databases">
        <authorList>
            <person name="de Groot N.N."/>
        </authorList>
    </citation>
    <scope>NUCLEOTIDE SEQUENCE [LARGE SCALE GENOMIC DNA]</scope>
    <source>
        <strain evidence="19">10nlg</strain>
    </source>
</reference>
<dbReference type="InterPro" id="IPR001352">
    <property type="entry name" value="RNase_HII/HIII"/>
</dbReference>
<keyword evidence="9 14" id="KW-0540">Nuclease</keyword>
<evidence type="ECO:0000259" key="17">
    <source>
        <dbReference type="PROSITE" id="PS51975"/>
    </source>
</evidence>
<dbReference type="STRING" id="1464123.SAMN05444126_11227"/>
<dbReference type="InterPro" id="IPR004641">
    <property type="entry name" value="RNase_HIII"/>
</dbReference>
<dbReference type="Gene3D" id="3.30.420.10">
    <property type="entry name" value="Ribonuclease H-like superfamily/Ribonuclease H"/>
    <property type="match status" value="1"/>
</dbReference>
<evidence type="ECO:0000256" key="2">
    <source>
        <dbReference type="ARBA" id="ARBA00001946"/>
    </source>
</evidence>
<comment type="cofactor">
    <cofactor evidence="14 15">
        <name>Mn(2+)</name>
        <dbReference type="ChEBI" id="CHEBI:29035"/>
    </cofactor>
    <cofactor evidence="14 15">
        <name>Mg(2+)</name>
        <dbReference type="ChEBI" id="CHEBI:18420"/>
    </cofactor>
    <text evidence="14 15">Manganese or magnesium. Binds 1 divalent metal ion per monomer in the absence of substrate. May bind a second metal ion after substrate binding.</text>
</comment>
<dbReference type="GO" id="GO:0032299">
    <property type="term" value="C:ribonuclease H2 complex"/>
    <property type="evidence" value="ECO:0007669"/>
    <property type="project" value="TreeGrafter"/>
</dbReference>
<evidence type="ECO:0000256" key="10">
    <source>
        <dbReference type="ARBA" id="ARBA00022723"/>
    </source>
</evidence>
<comment type="cofactor">
    <cofactor evidence="2">
        <name>Mg(2+)</name>
        <dbReference type="ChEBI" id="CHEBI:18420"/>
    </cofactor>
</comment>
<dbReference type="EC" id="3.1.26.4" evidence="6 14"/>
<dbReference type="Gene3D" id="3.30.310.10">
    <property type="entry name" value="TATA-Binding Protein"/>
    <property type="match status" value="1"/>
</dbReference>
<comment type="function">
    <text evidence="3 14">Endonuclease that specifically degrades the RNA of RNA-DNA hybrids.</text>
</comment>
<feature type="binding site" evidence="14 15">
    <location>
        <position position="100"/>
    </location>
    <ligand>
        <name>a divalent metal cation</name>
        <dbReference type="ChEBI" id="CHEBI:60240"/>
    </ligand>
</feature>
<proteinExistence type="inferred from homology"/>
<evidence type="ECO:0000256" key="11">
    <source>
        <dbReference type="ARBA" id="ARBA00022759"/>
    </source>
</evidence>
<feature type="binding site" evidence="14 15">
    <location>
        <position position="207"/>
    </location>
    <ligand>
        <name>a divalent metal cation</name>
        <dbReference type="ChEBI" id="CHEBI:60240"/>
    </ligand>
</feature>
<evidence type="ECO:0000256" key="12">
    <source>
        <dbReference type="ARBA" id="ARBA00022801"/>
    </source>
</evidence>
<comment type="subcellular location">
    <subcellularLocation>
        <location evidence="4 14">Cytoplasm</location>
    </subcellularLocation>
</comment>
<dbReference type="AlphaFoldDB" id="A0A1H9U194"/>
<evidence type="ECO:0000256" key="7">
    <source>
        <dbReference type="ARBA" id="ARBA00021407"/>
    </source>
</evidence>
<dbReference type="InterPro" id="IPR024567">
    <property type="entry name" value="RNase_HII/HIII_dom"/>
</dbReference>
<feature type="domain" description="RNase H type-2" evidence="17">
    <location>
        <begin position="94"/>
        <end position="311"/>
    </location>
</feature>
<feature type="region of interest" description="Disordered" evidence="16">
    <location>
        <begin position="60"/>
        <end position="85"/>
    </location>
</feature>
<keyword evidence="13 14" id="KW-0460">Magnesium</keyword>
<dbReference type="CDD" id="cd14796">
    <property type="entry name" value="RNAse_HIII_N"/>
    <property type="match status" value="1"/>
</dbReference>
<evidence type="ECO:0000256" key="5">
    <source>
        <dbReference type="ARBA" id="ARBA00008378"/>
    </source>
</evidence>
<comment type="caution">
    <text evidence="18">The sequence shown here is derived from an EMBL/GenBank/DDBJ whole genome shotgun (WGS) entry which is preliminary data.</text>
</comment>
<protein>
    <recommendedName>
        <fullName evidence="7 14">Ribonuclease HIII</fullName>
        <shortName evidence="14">RNase HIII</shortName>
        <ecNumber evidence="6 14">3.1.26.4</ecNumber>
    </recommendedName>
</protein>
<dbReference type="InterPro" id="IPR036397">
    <property type="entry name" value="RNaseH_sf"/>
</dbReference>
<evidence type="ECO:0000256" key="1">
    <source>
        <dbReference type="ARBA" id="ARBA00000077"/>
    </source>
</evidence>
<dbReference type="PANTHER" id="PTHR10954">
    <property type="entry name" value="RIBONUCLEASE H2 SUBUNIT A"/>
    <property type="match status" value="1"/>
</dbReference>
<evidence type="ECO:0000256" key="13">
    <source>
        <dbReference type="ARBA" id="ARBA00022842"/>
    </source>
</evidence>
<dbReference type="PIRSF" id="PIRSF037748">
    <property type="entry name" value="RnhC"/>
    <property type="match status" value="1"/>
</dbReference>
<dbReference type="HAMAP" id="MF_00053">
    <property type="entry name" value="RNase_HIII"/>
    <property type="match status" value="1"/>
</dbReference>
<evidence type="ECO:0000313" key="19">
    <source>
        <dbReference type="Proteomes" id="UP000199318"/>
    </source>
</evidence>
<evidence type="ECO:0000313" key="18">
    <source>
        <dbReference type="EMBL" id="SES03139.1"/>
    </source>
</evidence>
<name>A0A1H9U194_9BACI</name>
<dbReference type="InterPro" id="IPR024568">
    <property type="entry name" value="RNase_HIII_N"/>
</dbReference>
<dbReference type="InterPro" id="IPR012337">
    <property type="entry name" value="RNaseH-like_sf"/>
</dbReference>
<dbReference type="GO" id="GO:0006298">
    <property type="term" value="P:mismatch repair"/>
    <property type="evidence" value="ECO:0007669"/>
    <property type="project" value="TreeGrafter"/>
</dbReference>
<evidence type="ECO:0000256" key="14">
    <source>
        <dbReference type="HAMAP-Rule" id="MF_00053"/>
    </source>
</evidence>
<dbReference type="RefSeq" id="WP_093072901.1">
    <property type="nucleotide sequence ID" value="NZ_FOGV01000012.1"/>
</dbReference>